<name>A0A366HU07_9BACT</name>
<evidence type="ECO:0000313" key="4">
    <source>
        <dbReference type="Proteomes" id="UP000253426"/>
    </source>
</evidence>
<feature type="coiled-coil region" evidence="1">
    <location>
        <begin position="286"/>
        <end position="407"/>
    </location>
</feature>
<feature type="coiled-coil region" evidence="1">
    <location>
        <begin position="142"/>
        <end position="211"/>
    </location>
</feature>
<proteinExistence type="predicted"/>
<dbReference type="Proteomes" id="UP000253426">
    <property type="component" value="Unassembled WGS sequence"/>
</dbReference>
<dbReference type="EMBL" id="QNRR01000002">
    <property type="protein sequence ID" value="RBP46187.1"/>
    <property type="molecule type" value="Genomic_DNA"/>
</dbReference>
<feature type="compositionally biased region" description="Basic and acidic residues" evidence="2">
    <location>
        <begin position="807"/>
        <end position="836"/>
    </location>
</feature>
<dbReference type="AlphaFoldDB" id="A0A366HU07"/>
<comment type="caution">
    <text evidence="3">The sequence shown here is derived from an EMBL/GenBank/DDBJ whole genome shotgun (WGS) entry which is preliminary data.</text>
</comment>
<dbReference type="OrthoDB" id="198166at2"/>
<sequence length="899" mass="97523">MPKGSKQDDEQTNSFRTSSVTLSDSAKGRLTGSVEKRLEKERTAKVSRWEQFKAVITNKDVKTTVKNVGKGYKAITDAVAKTGDPDKLSSTAQGFGQSGTVVGGVTQLFETGVDIYLAKQKVDKAKRDLQTVEKGGLQKLREESLEKQVAEQLKETNKAKRSLRTSERVLQKHNDTLQQTRDTLGAKEKDIEHIEGQLRALEENLRPISRESGVSTGFLEQVQSRLVKDLSSADAALGKLEQDWDTRATPLVEEISKIEGQLRVLEENIQDAPGIGVGTDVYEGEKRRLNEKLSVAQSKLAKVQEELDPQIARKKEEISNIEGKLRDIDDNIRSLKPESTQISGTSFFMEQRDKLKNDLTAAKSERRQLKKDIEGLEDDGRKLELRVQKKKATYQTERKELKKLRTELGESLSTDKLKMRMAQKDLNQYNDDVPLERAKLVKSLLDGESATANLISVASSGASTVVSEGAKLAGGMVGVVVGPLTAVVNTVDLVNDHKGRMTALNLKHKASDALAQKDGIKQDDAELLAIAERLRLKQKKTSVDKGLSATKNFFGAAGGIGTAAAGAATIATIVGAGVAAAGAAAAVLTPVGWALAGAAAAAAIGYGIYKLVRHVNSQAIKEALKETISLTNKEDGNTKLGELEGLSKKQQKALDKVAEKCLAALKKEDPTLDLKKEDLTMDQLNSYACKKLLARDTGIATEALLERFKTEVKAHLGDKPVTKEAMEQYLKTESQKVPVDSAVGLMAKLGVGLKAEEAVDLYRDKSQSDAIKFLSKKIYSPTKEAPSQEENLSQGMKGAKVTVDKSGSQERSVDSPKKDEVSVERDDSQLKVDKTNSVRSKMTSSEKAPSKTDLGIEDSHDVGMGTKSSNKLRDSLGSSKSEKVGSEGPKNPRTSVSKV</sequence>
<keyword evidence="4" id="KW-1185">Reference proteome</keyword>
<feature type="compositionally biased region" description="Polar residues" evidence="2">
    <location>
        <begin position="837"/>
        <end position="847"/>
    </location>
</feature>
<organism evidence="3 4">
    <name type="scientific">Roseimicrobium gellanilyticum</name>
    <dbReference type="NCBI Taxonomy" id="748857"/>
    <lineage>
        <taxon>Bacteria</taxon>
        <taxon>Pseudomonadati</taxon>
        <taxon>Verrucomicrobiota</taxon>
        <taxon>Verrucomicrobiia</taxon>
        <taxon>Verrucomicrobiales</taxon>
        <taxon>Verrucomicrobiaceae</taxon>
        <taxon>Roseimicrobium</taxon>
    </lineage>
</organism>
<gene>
    <name evidence="3" type="ORF">DES53_102573</name>
</gene>
<feature type="compositionally biased region" description="Basic and acidic residues" evidence="2">
    <location>
        <begin position="34"/>
        <end position="43"/>
    </location>
</feature>
<reference evidence="3 4" key="1">
    <citation type="submission" date="2018-06" db="EMBL/GenBank/DDBJ databases">
        <title>Genomic Encyclopedia of Type Strains, Phase IV (KMG-IV): sequencing the most valuable type-strain genomes for metagenomic binning, comparative biology and taxonomic classification.</title>
        <authorList>
            <person name="Goeker M."/>
        </authorList>
    </citation>
    <scope>NUCLEOTIDE SEQUENCE [LARGE SCALE GENOMIC DNA]</scope>
    <source>
        <strain evidence="3 4">DSM 25532</strain>
    </source>
</reference>
<evidence type="ECO:0000256" key="2">
    <source>
        <dbReference type="SAM" id="MobiDB-lite"/>
    </source>
</evidence>
<dbReference type="RefSeq" id="WP_113957718.1">
    <property type="nucleotide sequence ID" value="NZ_QNRR01000002.1"/>
</dbReference>
<feature type="compositionally biased region" description="Polar residues" evidence="2">
    <location>
        <begin position="12"/>
        <end position="24"/>
    </location>
</feature>
<protein>
    <submittedName>
        <fullName evidence="3">Uncharacterized protein</fullName>
    </submittedName>
</protein>
<evidence type="ECO:0000256" key="1">
    <source>
        <dbReference type="SAM" id="Coils"/>
    </source>
</evidence>
<feature type="region of interest" description="Disordered" evidence="2">
    <location>
        <begin position="782"/>
        <end position="899"/>
    </location>
</feature>
<feature type="region of interest" description="Disordered" evidence="2">
    <location>
        <begin position="1"/>
        <end position="43"/>
    </location>
</feature>
<evidence type="ECO:0000313" key="3">
    <source>
        <dbReference type="EMBL" id="RBP46187.1"/>
    </source>
</evidence>
<accession>A0A366HU07</accession>
<keyword evidence="1" id="KW-0175">Coiled coil</keyword>